<evidence type="ECO:0000256" key="3">
    <source>
        <dbReference type="ARBA" id="ARBA00023125"/>
    </source>
</evidence>
<dbReference type="OrthoDB" id="1869398at2759"/>
<protein>
    <submittedName>
        <fullName evidence="7">Uncharacterized protein</fullName>
    </submittedName>
</protein>
<feature type="non-terminal residue" evidence="7">
    <location>
        <position position="1"/>
    </location>
</feature>
<evidence type="ECO:0000313" key="8">
    <source>
        <dbReference type="Proteomes" id="UP000237000"/>
    </source>
</evidence>
<dbReference type="Proteomes" id="UP000237000">
    <property type="component" value="Unassembled WGS sequence"/>
</dbReference>
<keyword evidence="8" id="KW-1185">Reference proteome</keyword>
<keyword evidence="2" id="KW-0805">Transcription regulation</keyword>
<evidence type="ECO:0000256" key="5">
    <source>
        <dbReference type="ARBA" id="ARBA00023242"/>
    </source>
</evidence>
<dbReference type="AlphaFoldDB" id="A0A2P5D3S8"/>
<feature type="compositionally biased region" description="Polar residues" evidence="6">
    <location>
        <begin position="18"/>
        <end position="31"/>
    </location>
</feature>
<dbReference type="Gene3D" id="2.40.330.10">
    <property type="entry name" value="DNA-binding pseudobarrel domain"/>
    <property type="match status" value="1"/>
</dbReference>
<sequence length="118" mass="13482">PTGKTQSNSAGPNEYVLESSTSKGNLQSTNPEMIGKPDLPANSDRDKFTTIRHKIDQILTRLETRMHRSEKVATLQKVIDFKSNHPFFKVAMQPSYIYGSHLDFPHDFARRHLKNKSK</sequence>
<accession>A0A2P5D3S8</accession>
<keyword evidence="4" id="KW-0804">Transcription</keyword>
<evidence type="ECO:0000256" key="2">
    <source>
        <dbReference type="ARBA" id="ARBA00023015"/>
    </source>
</evidence>
<proteinExistence type="predicted"/>
<evidence type="ECO:0000256" key="4">
    <source>
        <dbReference type="ARBA" id="ARBA00023163"/>
    </source>
</evidence>
<evidence type="ECO:0000256" key="1">
    <source>
        <dbReference type="ARBA" id="ARBA00004123"/>
    </source>
</evidence>
<organism evidence="7 8">
    <name type="scientific">Trema orientale</name>
    <name type="common">Charcoal tree</name>
    <name type="synonym">Celtis orientalis</name>
    <dbReference type="NCBI Taxonomy" id="63057"/>
    <lineage>
        <taxon>Eukaryota</taxon>
        <taxon>Viridiplantae</taxon>
        <taxon>Streptophyta</taxon>
        <taxon>Embryophyta</taxon>
        <taxon>Tracheophyta</taxon>
        <taxon>Spermatophyta</taxon>
        <taxon>Magnoliopsida</taxon>
        <taxon>eudicotyledons</taxon>
        <taxon>Gunneridae</taxon>
        <taxon>Pentapetalae</taxon>
        <taxon>rosids</taxon>
        <taxon>fabids</taxon>
        <taxon>Rosales</taxon>
        <taxon>Cannabaceae</taxon>
        <taxon>Trema</taxon>
    </lineage>
</organism>
<dbReference type="EMBL" id="JXTC01000300">
    <property type="protein sequence ID" value="PON67905.1"/>
    <property type="molecule type" value="Genomic_DNA"/>
</dbReference>
<dbReference type="InParanoid" id="A0A2P5D3S8"/>
<keyword evidence="5" id="KW-0539">Nucleus</keyword>
<comment type="subcellular location">
    <subcellularLocation>
        <location evidence="1">Nucleus</location>
    </subcellularLocation>
</comment>
<feature type="compositionally biased region" description="Polar residues" evidence="6">
    <location>
        <begin position="1"/>
        <end position="11"/>
    </location>
</feature>
<dbReference type="InterPro" id="IPR015300">
    <property type="entry name" value="DNA-bd_pseudobarrel_sf"/>
</dbReference>
<keyword evidence="3" id="KW-0238">DNA-binding</keyword>
<evidence type="ECO:0000256" key="6">
    <source>
        <dbReference type="SAM" id="MobiDB-lite"/>
    </source>
</evidence>
<reference evidence="8" key="1">
    <citation type="submission" date="2016-06" db="EMBL/GenBank/DDBJ databases">
        <title>Parallel loss of symbiosis genes in relatives of nitrogen-fixing non-legume Parasponia.</title>
        <authorList>
            <person name="Van Velzen R."/>
            <person name="Holmer R."/>
            <person name="Bu F."/>
            <person name="Rutten L."/>
            <person name="Van Zeijl A."/>
            <person name="Liu W."/>
            <person name="Santuari L."/>
            <person name="Cao Q."/>
            <person name="Sharma T."/>
            <person name="Shen D."/>
            <person name="Roswanjaya Y."/>
            <person name="Wardhani T."/>
            <person name="Kalhor M.S."/>
            <person name="Jansen J."/>
            <person name="Van den Hoogen J."/>
            <person name="Gungor B."/>
            <person name="Hartog M."/>
            <person name="Hontelez J."/>
            <person name="Verver J."/>
            <person name="Yang W.-C."/>
            <person name="Schijlen E."/>
            <person name="Repin R."/>
            <person name="Schilthuizen M."/>
            <person name="Schranz E."/>
            <person name="Heidstra R."/>
            <person name="Miyata K."/>
            <person name="Fedorova E."/>
            <person name="Kohlen W."/>
            <person name="Bisseling T."/>
            <person name="Smit S."/>
            <person name="Geurts R."/>
        </authorList>
    </citation>
    <scope>NUCLEOTIDE SEQUENCE [LARGE SCALE GENOMIC DNA]</scope>
    <source>
        <strain evidence="8">cv. RG33-2</strain>
    </source>
</reference>
<dbReference type="GO" id="GO:0003677">
    <property type="term" value="F:DNA binding"/>
    <property type="evidence" value="ECO:0007669"/>
    <property type="project" value="UniProtKB-KW"/>
</dbReference>
<gene>
    <name evidence="7" type="ORF">TorRG33x02_263400</name>
</gene>
<evidence type="ECO:0000313" key="7">
    <source>
        <dbReference type="EMBL" id="PON67905.1"/>
    </source>
</evidence>
<feature type="region of interest" description="Disordered" evidence="6">
    <location>
        <begin position="1"/>
        <end position="46"/>
    </location>
</feature>
<comment type="caution">
    <text evidence="7">The sequence shown here is derived from an EMBL/GenBank/DDBJ whole genome shotgun (WGS) entry which is preliminary data.</text>
</comment>
<feature type="non-terminal residue" evidence="7">
    <location>
        <position position="118"/>
    </location>
</feature>
<name>A0A2P5D3S8_TREOI</name>
<dbReference type="GO" id="GO:0005634">
    <property type="term" value="C:nucleus"/>
    <property type="evidence" value="ECO:0007669"/>
    <property type="project" value="UniProtKB-SubCell"/>
</dbReference>